<evidence type="ECO:0000256" key="1">
    <source>
        <dbReference type="SAM" id="Phobius"/>
    </source>
</evidence>
<keyword evidence="1" id="KW-0812">Transmembrane</keyword>
<keyword evidence="1" id="KW-0472">Membrane</keyword>
<protein>
    <submittedName>
        <fullName evidence="2">Hypothetical_protein</fullName>
    </submittedName>
</protein>
<keyword evidence="3" id="KW-1185">Reference proteome</keyword>
<dbReference type="Proteomes" id="UP001642409">
    <property type="component" value="Unassembled WGS sequence"/>
</dbReference>
<reference evidence="2 3" key="1">
    <citation type="submission" date="2024-07" db="EMBL/GenBank/DDBJ databases">
        <authorList>
            <person name="Akdeniz Z."/>
        </authorList>
    </citation>
    <scope>NUCLEOTIDE SEQUENCE [LARGE SCALE GENOMIC DNA]</scope>
</reference>
<organism evidence="2 3">
    <name type="scientific">Hexamita inflata</name>
    <dbReference type="NCBI Taxonomy" id="28002"/>
    <lineage>
        <taxon>Eukaryota</taxon>
        <taxon>Metamonada</taxon>
        <taxon>Diplomonadida</taxon>
        <taxon>Hexamitidae</taxon>
        <taxon>Hexamitinae</taxon>
        <taxon>Hexamita</taxon>
    </lineage>
</organism>
<proteinExistence type="predicted"/>
<sequence length="159" mass="18383">MISYIIILSSQYQNIQLQLLNKTQLYLQMEHNTNISTSLEFNLTIKQYLFSKNISYTPNAKVQVYFSCFDSENVTCDDFLQNHKGLATATLQISDTHNHSQFLMDLNVPNKIGRFLICIIFGNIIFLGVVICLVIKCERDKRIYKTFKAQGVQLVNKVF</sequence>
<evidence type="ECO:0000313" key="3">
    <source>
        <dbReference type="Proteomes" id="UP001642409"/>
    </source>
</evidence>
<dbReference type="EMBL" id="CAXDID020000002">
    <property type="protein sequence ID" value="CAL5970982.1"/>
    <property type="molecule type" value="Genomic_DNA"/>
</dbReference>
<accession>A0ABP1GFV1</accession>
<gene>
    <name evidence="2" type="ORF">HINF_LOCUS922</name>
</gene>
<keyword evidence="1" id="KW-1133">Transmembrane helix</keyword>
<evidence type="ECO:0000313" key="2">
    <source>
        <dbReference type="EMBL" id="CAL5970982.1"/>
    </source>
</evidence>
<name>A0ABP1GFV1_9EUKA</name>
<feature type="transmembrane region" description="Helical" evidence="1">
    <location>
        <begin position="112"/>
        <end position="135"/>
    </location>
</feature>
<comment type="caution">
    <text evidence="2">The sequence shown here is derived from an EMBL/GenBank/DDBJ whole genome shotgun (WGS) entry which is preliminary data.</text>
</comment>